<feature type="compositionally biased region" description="Polar residues" evidence="1">
    <location>
        <begin position="87"/>
        <end position="96"/>
    </location>
</feature>
<feature type="region of interest" description="Disordered" evidence="1">
    <location>
        <begin position="76"/>
        <end position="96"/>
    </location>
</feature>
<proteinExistence type="predicted"/>
<reference evidence="2 3" key="1">
    <citation type="journal article" date="2014" name="Agronomy (Basel)">
        <title>A Draft Genome Sequence for Ensete ventricosum, the Drought-Tolerant Tree Against Hunger.</title>
        <authorList>
            <person name="Harrison J."/>
            <person name="Moore K.A."/>
            <person name="Paszkiewicz K."/>
            <person name="Jones T."/>
            <person name="Grant M."/>
            <person name="Ambacheew D."/>
            <person name="Muzemil S."/>
            <person name="Studholme D.J."/>
        </authorList>
    </citation>
    <scope>NUCLEOTIDE SEQUENCE [LARGE SCALE GENOMIC DNA]</scope>
</reference>
<comment type="caution">
    <text evidence="2">The sequence shown here is derived from an EMBL/GenBank/DDBJ whole genome shotgun (WGS) entry which is preliminary data.</text>
</comment>
<evidence type="ECO:0000313" key="2">
    <source>
        <dbReference type="EMBL" id="RRT40910.1"/>
    </source>
</evidence>
<gene>
    <name evidence="2" type="ORF">B296_00035471</name>
</gene>
<evidence type="ECO:0000313" key="3">
    <source>
        <dbReference type="Proteomes" id="UP000287651"/>
    </source>
</evidence>
<sequence length="96" mass="10872">MKDPQPADCTTHALAGYANPQAAKVEESFKQQPVTVLTNNLMNDKGEQCSQISSYFHDFSNERTIMLKVFPDDDDRSMAHDRKKIKSPTTVPTWNL</sequence>
<dbReference type="Proteomes" id="UP000287651">
    <property type="component" value="Unassembled WGS sequence"/>
</dbReference>
<name>A0A426XN84_ENSVE</name>
<evidence type="ECO:0000256" key="1">
    <source>
        <dbReference type="SAM" id="MobiDB-lite"/>
    </source>
</evidence>
<organism evidence="2 3">
    <name type="scientific">Ensete ventricosum</name>
    <name type="common">Abyssinian banana</name>
    <name type="synonym">Musa ensete</name>
    <dbReference type="NCBI Taxonomy" id="4639"/>
    <lineage>
        <taxon>Eukaryota</taxon>
        <taxon>Viridiplantae</taxon>
        <taxon>Streptophyta</taxon>
        <taxon>Embryophyta</taxon>
        <taxon>Tracheophyta</taxon>
        <taxon>Spermatophyta</taxon>
        <taxon>Magnoliopsida</taxon>
        <taxon>Liliopsida</taxon>
        <taxon>Zingiberales</taxon>
        <taxon>Musaceae</taxon>
        <taxon>Ensete</taxon>
    </lineage>
</organism>
<accession>A0A426XN84</accession>
<protein>
    <submittedName>
        <fullName evidence="2">Uncharacterized protein</fullName>
    </submittedName>
</protein>
<dbReference type="EMBL" id="AMZH03019014">
    <property type="protein sequence ID" value="RRT40910.1"/>
    <property type="molecule type" value="Genomic_DNA"/>
</dbReference>
<dbReference type="AlphaFoldDB" id="A0A426XN84"/>